<evidence type="ECO:0000313" key="1">
    <source>
        <dbReference type="EMBL" id="SZD71415.1"/>
    </source>
</evidence>
<dbReference type="EMBL" id="UNSC01000001">
    <property type="protein sequence ID" value="SZD71415.1"/>
    <property type="molecule type" value="Genomic_DNA"/>
</dbReference>
<keyword evidence="2" id="KW-1185">Reference proteome</keyword>
<evidence type="ECO:0008006" key="3">
    <source>
        <dbReference type="Google" id="ProtNLM"/>
    </source>
</evidence>
<protein>
    <recommendedName>
        <fullName evidence="3">YtkA-like domain-containing protein</fullName>
    </recommendedName>
</protein>
<dbReference type="Proteomes" id="UP000262142">
    <property type="component" value="Unassembled WGS sequence"/>
</dbReference>
<evidence type="ECO:0000313" key="2">
    <source>
        <dbReference type="Proteomes" id="UP000262142"/>
    </source>
</evidence>
<gene>
    <name evidence="1" type="ORF">SAMEA104719789_00514</name>
</gene>
<dbReference type="PROSITE" id="PS51257">
    <property type="entry name" value="PROKAR_LIPOPROTEIN"/>
    <property type="match status" value="1"/>
</dbReference>
<sequence length="307" mass="35219">MIYSKIFIIVAVFFMLFSCTIDKTDFEAEMRREIPQSIEFKETISFKKDEYQISISSLNGVFYKGYNEIRLKILNTKTNQPVQDSEVTFLPIFIDDNAEKSTCPHQYQLTYEPDNQHYKGYSVFNKINESNNWNLYISFTDGNQKYTVNQNFKVAEQENKNLNMTEFVGNDGKKYCIALIAPLSPKVAENELIAGVYQYDEPAQSAGEYPDAFQFSYSKAEGYTLLLDPRMPEPSMGNHSSPNNVDLTQKEDGNYHGVVNYTMTGNWTLNFILLNKAKEIIKGTEVSKKFTPGIEGEKGELHIDILF</sequence>
<proteinExistence type="predicted"/>
<dbReference type="OrthoDB" id="1065544at2"/>
<name>A0A383TV31_9FLAO</name>
<dbReference type="AlphaFoldDB" id="A0A383TV31"/>
<accession>A0A383TV31</accession>
<reference evidence="1 2" key="1">
    <citation type="submission" date="2018-09" db="EMBL/GenBank/DDBJ databases">
        <authorList>
            <consortium name="Pathogen Informatics"/>
        </authorList>
    </citation>
    <scope>NUCLEOTIDE SEQUENCE [LARGE SCALE GENOMIC DNA]</scope>
    <source>
        <strain evidence="1 2">OH-22767</strain>
    </source>
</reference>
<organism evidence="1 2">
    <name type="scientific">Candidatus Ornithobacterium hominis</name>
    <dbReference type="NCBI Taxonomy" id="2497989"/>
    <lineage>
        <taxon>Bacteria</taxon>
        <taxon>Pseudomonadati</taxon>
        <taxon>Bacteroidota</taxon>
        <taxon>Flavobacteriia</taxon>
        <taxon>Flavobacteriales</taxon>
        <taxon>Weeksellaceae</taxon>
        <taxon>Ornithobacterium</taxon>
    </lineage>
</organism>